<dbReference type="SMART" id="SM00089">
    <property type="entry name" value="PKD"/>
    <property type="match status" value="1"/>
</dbReference>
<dbReference type="Gene3D" id="2.60.40.10">
    <property type="entry name" value="Immunoglobulins"/>
    <property type="match status" value="1"/>
</dbReference>
<accession>A0ABT3CUK0</accession>
<dbReference type="PROSITE" id="PS51175">
    <property type="entry name" value="CBM6"/>
    <property type="match status" value="2"/>
</dbReference>
<dbReference type="Gene3D" id="2.60.40.1080">
    <property type="match status" value="1"/>
</dbReference>
<dbReference type="Gene3D" id="2.60.120.430">
    <property type="entry name" value="Galactose-binding lectin"/>
    <property type="match status" value="2"/>
</dbReference>
<dbReference type="Gene3D" id="2.60.120.260">
    <property type="entry name" value="Galactose-binding domain-like"/>
    <property type="match status" value="2"/>
</dbReference>
<dbReference type="PANTHER" id="PTHR10963:SF55">
    <property type="entry name" value="GLYCOSIDE HYDROLASE FAMILY 16 PROTEIN"/>
    <property type="match status" value="1"/>
</dbReference>
<dbReference type="PROSITE" id="PS50093">
    <property type="entry name" value="PKD"/>
    <property type="match status" value="1"/>
</dbReference>
<reference evidence="6 7" key="1">
    <citation type="submission" date="2022-10" db="EMBL/GenBank/DDBJ databases">
        <title>Comparative genomics and taxonomic characterization of three novel marine species of genus Reichenbachiella exhibiting antioxidant and polysaccharide degradation activities.</title>
        <authorList>
            <person name="Muhammad N."/>
            <person name="Lee Y.-J."/>
            <person name="Ko J."/>
            <person name="Kim S.-G."/>
        </authorList>
    </citation>
    <scope>NUCLEOTIDE SEQUENCE [LARGE SCALE GENOMIC DNA]</scope>
    <source>
        <strain evidence="6 7">ABR2-5</strain>
    </source>
</reference>
<dbReference type="InterPro" id="IPR026444">
    <property type="entry name" value="Secre_tail"/>
</dbReference>
<dbReference type="InterPro" id="IPR008979">
    <property type="entry name" value="Galactose-bd-like_sf"/>
</dbReference>
<dbReference type="InterPro" id="IPR005084">
    <property type="entry name" value="CBM6"/>
</dbReference>
<dbReference type="PANTHER" id="PTHR10963">
    <property type="entry name" value="GLYCOSYL HYDROLASE-RELATED"/>
    <property type="match status" value="1"/>
</dbReference>
<feature type="domain" description="CBM6" evidence="4">
    <location>
        <begin position="761"/>
        <end position="881"/>
    </location>
</feature>
<dbReference type="NCBIfam" id="TIGR04183">
    <property type="entry name" value="Por_Secre_tail"/>
    <property type="match status" value="1"/>
</dbReference>
<dbReference type="CDD" id="cd00146">
    <property type="entry name" value="PKD"/>
    <property type="match status" value="1"/>
</dbReference>
<dbReference type="Pfam" id="PF00722">
    <property type="entry name" value="Glyco_hydro_16"/>
    <property type="match status" value="1"/>
</dbReference>
<keyword evidence="2" id="KW-0732">Signal</keyword>
<comment type="caution">
    <text evidence="6">The sequence shown here is derived from an EMBL/GenBank/DDBJ whole genome shotgun (WGS) entry which is preliminary data.</text>
</comment>
<dbReference type="InterPro" id="IPR050546">
    <property type="entry name" value="Glycosyl_Hydrlase_16"/>
</dbReference>
<dbReference type="InterPro" id="IPR000757">
    <property type="entry name" value="Beta-glucanase-like"/>
</dbReference>
<organism evidence="6 7">
    <name type="scientific">Reichenbachiella ulvae</name>
    <dbReference type="NCBI Taxonomy" id="2980104"/>
    <lineage>
        <taxon>Bacteria</taxon>
        <taxon>Pseudomonadati</taxon>
        <taxon>Bacteroidota</taxon>
        <taxon>Cytophagia</taxon>
        <taxon>Cytophagales</taxon>
        <taxon>Reichenbachiellaceae</taxon>
        <taxon>Reichenbachiella</taxon>
    </lineage>
</organism>
<dbReference type="CDD" id="cd04080">
    <property type="entry name" value="CBM6_cellulase-like"/>
    <property type="match status" value="2"/>
</dbReference>
<evidence type="ECO:0000256" key="1">
    <source>
        <dbReference type="ARBA" id="ARBA00006865"/>
    </source>
</evidence>
<dbReference type="CDD" id="cd08023">
    <property type="entry name" value="GH16_laminarinase_like"/>
    <property type="match status" value="1"/>
</dbReference>
<evidence type="ECO:0000313" key="7">
    <source>
        <dbReference type="Proteomes" id="UP001300692"/>
    </source>
</evidence>
<sequence length="1293" mass="138473">MKDLMKRKGKLFLTYLCLLISFSPLYSQNLLWSDEFNGNSLDTNVWDFALGDGCAEGICGWGNQELQTYTNQNTSVANGYLSITARRENVDGKEFTSARLLTKDKLSVKYGRIEASIKLPDMNNGLWPAFWMLGDANRWPFTGEIDIMEAGFSAMSTDVNNVAKANVFWRAEDAGVTGNLQYGNEDTFKYDALAEAGKQLDDDFFVYRVHWTPDSLTSIILQTDAQGEPIESTAKTIFTIQNSATFENEFFSGDDFFILLNMAVGGWLPFDVNAGENTSANVTALPNAGSEAHMLVDYVRVYDIQGVGTVTAGQVDATPVRAGGLGIYDEINNTAAQLNFGVDAEIFTWEADVAPAMSIETIASVYGDSAYSITFPAAQWAGLGFNSSDVLNLENYSNGSLRFKARTSSQEPFRISAESASGSAGIDFLAGEEKYGLVRDGQWHDVEIPLSLLVNDFKHVYMPLIIGNVEFNEPTTNLTIDLDEIHYSIEPSTKVTKVVPPIGDFGLFTETAVASTFELGTDGDLYVWEETLVEGPTETYNGQAALSYTHNNKGWFGFAFTADELLDLSAFETGYLHIAMKSSATETLEMRINVGLQEDLVLFEAGSDPYGFARDGQWHELEIPLSDFENVNFSNVLQLLSISGAGNISDLAIADVYYKYDGSNTAPTASFIASPTSGQAPLQVQFDASASSDPEGDALTYSWNFGDGATGSGVAVSHTYSTAGNYIATLTVSDGALSDNATAAIAVSEAPACQGAIAIPGQIEAENYTAMQGVDTEGTSDVGGGINVGWIDQGDWLEYFIEVPEAGDYQLDLRLAGAGSDSKTIDISTDGSAKGSLSFGATGGWQNWVTESISVNLSAGCQTLRLTAATSGFNINWLELQGGVFNPVVTTISISPENASIDEGATQPFTAQAYDQNGDPMSASFEWTASAGSIDAAGLYQGTVVGTHQVTVSAGGISTGTSITVNSVQTGVVIPSLIQAEDYSAMMGIQTEATSDAGGGVNVGWIESGDWLDYEVNAQSAGTYQIDVRVAAAGSDAKSFEIYSNGNLLETVSFTATGGWQNWTTVTTSVSLNAGNQTIRLQAVTSGFNINWIEFVEDNSSNTCGGGPESGDYTYAVSEGPALTFEPGYAGVGDNLVLLYYGTNPTGPFPGYLVDVNVPFDLSGVSDGQTVYFYYTYSVPEGGERNTAATPHSFVVGASCAGARSIADASILEEALQLQLYPNPAQDRLQLEKKGSASAVISVMDIAGKSYARLEWAEGLRTYELNIENMKRGLYLLKVESAGEVITRRFLKE</sequence>
<evidence type="ECO:0000259" key="4">
    <source>
        <dbReference type="PROSITE" id="PS51175"/>
    </source>
</evidence>
<dbReference type="SMART" id="SM00635">
    <property type="entry name" value="BID_2"/>
    <property type="match status" value="1"/>
</dbReference>
<dbReference type="PROSITE" id="PS51762">
    <property type="entry name" value="GH16_2"/>
    <property type="match status" value="1"/>
</dbReference>
<evidence type="ECO:0000259" key="5">
    <source>
        <dbReference type="PROSITE" id="PS51762"/>
    </source>
</evidence>
<evidence type="ECO:0000313" key="6">
    <source>
        <dbReference type="EMBL" id="MCV9387256.1"/>
    </source>
</evidence>
<dbReference type="InterPro" id="IPR035986">
    <property type="entry name" value="PKD_dom_sf"/>
</dbReference>
<dbReference type="SUPFAM" id="SSF49299">
    <property type="entry name" value="PKD domain"/>
    <property type="match status" value="1"/>
</dbReference>
<dbReference type="InterPro" id="IPR000601">
    <property type="entry name" value="PKD_dom"/>
</dbReference>
<dbReference type="SUPFAM" id="SSF49785">
    <property type="entry name" value="Galactose-binding domain-like"/>
    <property type="match status" value="3"/>
</dbReference>
<feature type="domain" description="GH16" evidence="5">
    <location>
        <begin position="24"/>
        <end position="307"/>
    </location>
</feature>
<gene>
    <name evidence="6" type="ORF">N7U62_11320</name>
</gene>
<name>A0ABT3CUK0_9BACT</name>
<evidence type="ECO:0000259" key="3">
    <source>
        <dbReference type="PROSITE" id="PS50093"/>
    </source>
</evidence>
<dbReference type="Proteomes" id="UP001300692">
    <property type="component" value="Unassembled WGS sequence"/>
</dbReference>
<evidence type="ECO:0000256" key="2">
    <source>
        <dbReference type="ARBA" id="ARBA00022729"/>
    </source>
</evidence>
<dbReference type="EMBL" id="JAOYOD010000001">
    <property type="protein sequence ID" value="MCV9387256.1"/>
    <property type="molecule type" value="Genomic_DNA"/>
</dbReference>
<dbReference type="Pfam" id="PF03422">
    <property type="entry name" value="CBM_6"/>
    <property type="match status" value="2"/>
</dbReference>
<dbReference type="SUPFAM" id="SSF49899">
    <property type="entry name" value="Concanavalin A-like lectins/glucanases"/>
    <property type="match status" value="1"/>
</dbReference>
<keyword evidence="7" id="KW-1185">Reference proteome</keyword>
<dbReference type="InterPro" id="IPR006584">
    <property type="entry name" value="Cellulose-bd_IV"/>
</dbReference>
<dbReference type="InterPro" id="IPR013320">
    <property type="entry name" value="ConA-like_dom_sf"/>
</dbReference>
<dbReference type="Gene3D" id="2.60.120.200">
    <property type="match status" value="1"/>
</dbReference>
<dbReference type="SMART" id="SM00606">
    <property type="entry name" value="CBD_IV"/>
    <property type="match status" value="2"/>
</dbReference>
<protein>
    <submittedName>
        <fullName evidence="6">Carbohydrate-binding protein</fullName>
    </submittedName>
</protein>
<dbReference type="Pfam" id="PF18962">
    <property type="entry name" value="Por_Secre_tail"/>
    <property type="match status" value="1"/>
</dbReference>
<dbReference type="InterPro" id="IPR013783">
    <property type="entry name" value="Ig-like_fold"/>
</dbReference>
<dbReference type="Pfam" id="PF18911">
    <property type="entry name" value="PKD_4"/>
    <property type="match status" value="1"/>
</dbReference>
<feature type="domain" description="PKD" evidence="3">
    <location>
        <begin position="667"/>
        <end position="747"/>
    </location>
</feature>
<proteinExistence type="inferred from homology"/>
<dbReference type="RefSeq" id="WP_264138081.1">
    <property type="nucleotide sequence ID" value="NZ_JAOYOD010000001.1"/>
</dbReference>
<comment type="similarity">
    <text evidence="1">Belongs to the glycosyl hydrolase 16 family.</text>
</comment>
<feature type="domain" description="CBM6" evidence="4">
    <location>
        <begin position="976"/>
        <end position="1096"/>
    </location>
</feature>
<dbReference type="InterPro" id="IPR022409">
    <property type="entry name" value="PKD/Chitinase_dom"/>
</dbReference>
<dbReference type="InterPro" id="IPR003343">
    <property type="entry name" value="Big_2"/>
</dbReference>
<dbReference type="Pfam" id="PF02368">
    <property type="entry name" value="Big_2"/>
    <property type="match status" value="1"/>
</dbReference>